<dbReference type="Pfam" id="PF01548">
    <property type="entry name" value="DEDD_Tnp_IS110"/>
    <property type="match status" value="1"/>
</dbReference>
<name>A0ABS2QQA8_9BACI</name>
<dbReference type="RefSeq" id="WP_204547609.1">
    <property type="nucleotide sequence ID" value="NZ_JAFBFI010000029.1"/>
</dbReference>
<gene>
    <name evidence="2" type="ORF">JOC77_004103</name>
</gene>
<organism evidence="2 3">
    <name type="scientific">Peribacillus deserti</name>
    <dbReference type="NCBI Taxonomy" id="673318"/>
    <lineage>
        <taxon>Bacteria</taxon>
        <taxon>Bacillati</taxon>
        <taxon>Bacillota</taxon>
        <taxon>Bacilli</taxon>
        <taxon>Bacillales</taxon>
        <taxon>Bacillaceae</taxon>
        <taxon>Peribacillus</taxon>
    </lineage>
</organism>
<dbReference type="InterPro" id="IPR002525">
    <property type="entry name" value="Transp_IS110-like_N"/>
</dbReference>
<feature type="domain" description="Transposase IS110-like N-terminal" evidence="1">
    <location>
        <begin position="23"/>
        <end position="87"/>
    </location>
</feature>
<keyword evidence="3" id="KW-1185">Reference proteome</keyword>
<evidence type="ECO:0000313" key="2">
    <source>
        <dbReference type="EMBL" id="MBM7694628.1"/>
    </source>
</evidence>
<dbReference type="EMBL" id="JAFBFI010000029">
    <property type="protein sequence ID" value="MBM7694628.1"/>
    <property type="molecule type" value="Genomic_DNA"/>
</dbReference>
<dbReference type="Proteomes" id="UP000823486">
    <property type="component" value="Unassembled WGS sequence"/>
</dbReference>
<reference evidence="2 3" key="1">
    <citation type="submission" date="2021-01" db="EMBL/GenBank/DDBJ databases">
        <title>Genomic Encyclopedia of Type Strains, Phase IV (KMG-IV): sequencing the most valuable type-strain genomes for metagenomic binning, comparative biology and taxonomic classification.</title>
        <authorList>
            <person name="Goeker M."/>
        </authorList>
    </citation>
    <scope>NUCLEOTIDE SEQUENCE [LARGE SCALE GENOMIC DNA]</scope>
    <source>
        <strain evidence="2 3">DSM 105482</strain>
    </source>
</reference>
<feature type="non-terminal residue" evidence="2">
    <location>
        <position position="87"/>
    </location>
</feature>
<evidence type="ECO:0000259" key="1">
    <source>
        <dbReference type="Pfam" id="PF01548"/>
    </source>
</evidence>
<proteinExistence type="predicted"/>
<comment type="caution">
    <text evidence="2">The sequence shown here is derived from an EMBL/GenBank/DDBJ whole genome shotgun (WGS) entry which is preliminary data.</text>
</comment>
<accession>A0ABS2QQA8</accession>
<protein>
    <submittedName>
        <fullName evidence="2">Transposase</fullName>
    </submittedName>
</protein>
<sequence length="87" mass="10340">MKYKQKDKKNQRIQQITEQTLIIGADIAKKTHYARAIDYRGIELGNRCVFDNDRQRLLILVSWIKELQKAHQKLDIVFGIEPTGHYW</sequence>
<evidence type="ECO:0000313" key="3">
    <source>
        <dbReference type="Proteomes" id="UP000823486"/>
    </source>
</evidence>